<dbReference type="Proteomes" id="UP001176941">
    <property type="component" value="Chromosome 26"/>
</dbReference>
<protein>
    <submittedName>
        <fullName evidence="2">Uncharacterized protein</fullName>
    </submittedName>
</protein>
<evidence type="ECO:0000313" key="2">
    <source>
        <dbReference type="EMBL" id="CAI9166717.1"/>
    </source>
</evidence>
<evidence type="ECO:0000313" key="3">
    <source>
        <dbReference type="Proteomes" id="UP001176941"/>
    </source>
</evidence>
<feature type="region of interest" description="Disordered" evidence="1">
    <location>
        <begin position="1"/>
        <end position="23"/>
    </location>
</feature>
<reference evidence="2" key="1">
    <citation type="submission" date="2023-04" db="EMBL/GenBank/DDBJ databases">
        <authorList>
            <consortium name="ELIXIR-Norway"/>
        </authorList>
    </citation>
    <scope>NUCLEOTIDE SEQUENCE [LARGE SCALE GENOMIC DNA]</scope>
</reference>
<accession>A0ABN8YYQ9</accession>
<dbReference type="EMBL" id="OX459962">
    <property type="protein sequence ID" value="CAI9166717.1"/>
    <property type="molecule type" value="Genomic_DNA"/>
</dbReference>
<feature type="compositionally biased region" description="Basic and acidic residues" evidence="1">
    <location>
        <begin position="1"/>
        <end position="14"/>
    </location>
</feature>
<name>A0ABN8YYQ9_RANTA</name>
<gene>
    <name evidence="2" type="ORF">MRATA1EN1_LOCUS15679</name>
</gene>
<organism evidence="2 3">
    <name type="scientific">Rangifer tarandus platyrhynchus</name>
    <name type="common">Svalbard reindeer</name>
    <dbReference type="NCBI Taxonomy" id="3082113"/>
    <lineage>
        <taxon>Eukaryota</taxon>
        <taxon>Metazoa</taxon>
        <taxon>Chordata</taxon>
        <taxon>Craniata</taxon>
        <taxon>Vertebrata</taxon>
        <taxon>Euteleostomi</taxon>
        <taxon>Mammalia</taxon>
        <taxon>Eutheria</taxon>
        <taxon>Laurasiatheria</taxon>
        <taxon>Artiodactyla</taxon>
        <taxon>Ruminantia</taxon>
        <taxon>Pecora</taxon>
        <taxon>Cervidae</taxon>
        <taxon>Odocoileinae</taxon>
        <taxon>Rangifer</taxon>
    </lineage>
</organism>
<evidence type="ECO:0000256" key="1">
    <source>
        <dbReference type="SAM" id="MobiDB-lite"/>
    </source>
</evidence>
<keyword evidence="3" id="KW-1185">Reference proteome</keyword>
<proteinExistence type="predicted"/>
<sequence>MERDPVREVLERKPNPVRKMSHLQRPPPLGAVTCWFDPGPMCYYGFLQSSQRYFALKKQNLDAGVSFLKSRKRVDILIASIST</sequence>